<gene>
    <name evidence="7" type="ORF">ENL07_04365</name>
</gene>
<dbReference type="GO" id="GO:0006508">
    <property type="term" value="P:proteolysis"/>
    <property type="evidence" value="ECO:0007669"/>
    <property type="project" value="UniProtKB-KW"/>
</dbReference>
<dbReference type="InterPro" id="IPR036852">
    <property type="entry name" value="Peptidase_S8/S53_dom_sf"/>
</dbReference>
<accession>A0A7C5HHA8</accession>
<dbReference type="Gene3D" id="3.40.50.200">
    <property type="entry name" value="Peptidase S8/S53 domain"/>
    <property type="match status" value="1"/>
</dbReference>
<keyword evidence="3" id="KW-0378">Hydrolase</keyword>
<evidence type="ECO:0000256" key="5">
    <source>
        <dbReference type="PROSITE-ProRule" id="PRU01240"/>
    </source>
</evidence>
<dbReference type="InterPro" id="IPR000209">
    <property type="entry name" value="Peptidase_S8/S53_dom"/>
</dbReference>
<name>A0A7C5HHA8_9CHLB</name>
<evidence type="ECO:0000256" key="4">
    <source>
        <dbReference type="ARBA" id="ARBA00022825"/>
    </source>
</evidence>
<dbReference type="SUPFAM" id="SSF52743">
    <property type="entry name" value="Subtilisin-like"/>
    <property type="match status" value="1"/>
</dbReference>
<dbReference type="PROSITE" id="PS51892">
    <property type="entry name" value="SUBTILASE"/>
    <property type="match status" value="1"/>
</dbReference>
<evidence type="ECO:0000313" key="7">
    <source>
        <dbReference type="EMBL" id="HHE31863.1"/>
    </source>
</evidence>
<keyword evidence="4" id="KW-0720">Serine protease</keyword>
<keyword evidence="2" id="KW-0645">Protease</keyword>
<comment type="similarity">
    <text evidence="1 5">Belongs to the peptidase S8 family.</text>
</comment>
<dbReference type="InterPro" id="IPR023828">
    <property type="entry name" value="Peptidase_S8_Ser-AS"/>
</dbReference>
<reference evidence="7" key="1">
    <citation type="journal article" date="2020" name="mSystems">
        <title>Genome- and Community-Level Interaction Insights into Carbon Utilization and Element Cycling Functions of Hydrothermarchaeota in Hydrothermal Sediment.</title>
        <authorList>
            <person name="Zhou Z."/>
            <person name="Liu Y."/>
            <person name="Xu W."/>
            <person name="Pan J."/>
            <person name="Luo Z.H."/>
            <person name="Li M."/>
        </authorList>
    </citation>
    <scope>NUCLEOTIDE SEQUENCE [LARGE SCALE GENOMIC DNA]</scope>
    <source>
        <strain evidence="7">HyVt-633</strain>
    </source>
</reference>
<evidence type="ECO:0000256" key="1">
    <source>
        <dbReference type="ARBA" id="ARBA00011073"/>
    </source>
</evidence>
<dbReference type="PANTHER" id="PTHR43806">
    <property type="entry name" value="PEPTIDASE S8"/>
    <property type="match status" value="1"/>
</dbReference>
<evidence type="ECO:0000256" key="2">
    <source>
        <dbReference type="ARBA" id="ARBA00022670"/>
    </source>
</evidence>
<dbReference type="PROSITE" id="PS00138">
    <property type="entry name" value="SUBTILASE_SER"/>
    <property type="match status" value="1"/>
</dbReference>
<dbReference type="AlphaFoldDB" id="A0A7C5HHA8"/>
<dbReference type="GO" id="GO:0004252">
    <property type="term" value="F:serine-type endopeptidase activity"/>
    <property type="evidence" value="ECO:0007669"/>
    <property type="project" value="InterPro"/>
</dbReference>
<dbReference type="PANTHER" id="PTHR43806:SF11">
    <property type="entry name" value="CEREVISIN-RELATED"/>
    <property type="match status" value="1"/>
</dbReference>
<proteinExistence type="inferred from homology"/>
<comment type="caution">
    <text evidence="7">The sequence shown here is derived from an EMBL/GenBank/DDBJ whole genome shotgun (WGS) entry which is preliminary data.</text>
</comment>
<evidence type="ECO:0000259" key="6">
    <source>
        <dbReference type="Pfam" id="PF00082"/>
    </source>
</evidence>
<evidence type="ECO:0000256" key="3">
    <source>
        <dbReference type="ARBA" id="ARBA00022801"/>
    </source>
</evidence>
<feature type="domain" description="Peptidase S8/S53" evidence="6">
    <location>
        <begin position="42"/>
        <end position="140"/>
    </location>
</feature>
<dbReference type="InterPro" id="IPR050131">
    <property type="entry name" value="Peptidase_S8_subtilisin-like"/>
</dbReference>
<dbReference type="EMBL" id="DRSQ01000091">
    <property type="protein sequence ID" value="HHE31863.1"/>
    <property type="molecule type" value="Genomic_DNA"/>
</dbReference>
<protein>
    <recommendedName>
        <fullName evidence="6">Peptidase S8/S53 domain-containing protein</fullName>
    </recommendedName>
</protein>
<dbReference type="Pfam" id="PF00082">
    <property type="entry name" value="Peptidase_S8"/>
    <property type="match status" value="1"/>
</dbReference>
<sequence>MFKSLEGDGYETEEATSMALEGYRTNILLFQNLAETIAAMDSFRKPALLVAAAGNESRRPKFEIAVSPPAVSEGFISVAALVQSGTNYSVAPFSNTGARVSGPGVDIVSAGLGGGLAVMSGTSMATPHVAGVAVLWAQKLLNGRALRSKLWVDRLVGYASVQNMQAGFDPYDVGAGMVIAPQQ</sequence>
<organism evidence="7">
    <name type="scientific">Chlorobaculum parvum</name>
    <dbReference type="NCBI Taxonomy" id="274539"/>
    <lineage>
        <taxon>Bacteria</taxon>
        <taxon>Pseudomonadati</taxon>
        <taxon>Chlorobiota</taxon>
        <taxon>Chlorobiia</taxon>
        <taxon>Chlorobiales</taxon>
        <taxon>Chlorobiaceae</taxon>
        <taxon>Chlorobaculum</taxon>
    </lineage>
</organism>
<comment type="caution">
    <text evidence="5">Lacks conserved residue(s) required for the propagation of feature annotation.</text>
</comment>
<dbReference type="Proteomes" id="UP000886058">
    <property type="component" value="Unassembled WGS sequence"/>
</dbReference>